<comment type="caution">
    <text evidence="4">The sequence shown here is derived from an EMBL/GenBank/DDBJ whole genome shotgun (WGS) entry which is preliminary data.</text>
</comment>
<dbReference type="InterPro" id="IPR050811">
    <property type="entry name" value="Phosphate_ABC_transporter"/>
</dbReference>
<dbReference type="Proteomes" id="UP000585681">
    <property type="component" value="Unassembled WGS sequence"/>
</dbReference>
<dbReference type="EMBL" id="JACIEQ010000001">
    <property type="protein sequence ID" value="MBB4021569.1"/>
    <property type="molecule type" value="Genomic_DNA"/>
</dbReference>
<dbReference type="InterPro" id="IPR036737">
    <property type="entry name" value="OmpA-like_sf"/>
</dbReference>
<keyword evidence="2" id="KW-0472">Membrane</keyword>
<evidence type="ECO:0000256" key="1">
    <source>
        <dbReference type="ARBA" id="ARBA00022729"/>
    </source>
</evidence>
<dbReference type="RefSeq" id="WP_054540258.1">
    <property type="nucleotide sequence ID" value="NZ_JACIEQ010000001.1"/>
</dbReference>
<keyword evidence="5" id="KW-1185">Reference proteome</keyword>
<dbReference type="PANTHER" id="PTHR30570:SF1">
    <property type="entry name" value="PHOSPHATE-BINDING PROTEIN PSTS"/>
    <property type="match status" value="1"/>
</dbReference>
<dbReference type="Gene3D" id="3.40.190.10">
    <property type="entry name" value="Periplasmic binding protein-like II"/>
    <property type="match status" value="2"/>
</dbReference>
<gene>
    <name evidence="4" type="ORF">GGR17_001360</name>
</gene>
<organism evidence="4 5">
    <name type="scientific">Actibacterium naphthalenivorans</name>
    <dbReference type="NCBI Taxonomy" id="1614693"/>
    <lineage>
        <taxon>Bacteria</taxon>
        <taxon>Pseudomonadati</taxon>
        <taxon>Pseudomonadota</taxon>
        <taxon>Alphaproteobacteria</taxon>
        <taxon>Rhodobacterales</taxon>
        <taxon>Roseobacteraceae</taxon>
        <taxon>Actibacterium</taxon>
    </lineage>
</organism>
<dbReference type="PROSITE" id="PS51123">
    <property type="entry name" value="OMPA_2"/>
    <property type="match status" value="1"/>
</dbReference>
<proteinExistence type="predicted"/>
<dbReference type="InterPro" id="IPR024370">
    <property type="entry name" value="PBP_domain"/>
</dbReference>
<dbReference type="Pfam" id="PF00691">
    <property type="entry name" value="OmpA"/>
    <property type="match status" value="1"/>
</dbReference>
<dbReference type="InterPro" id="IPR006665">
    <property type="entry name" value="OmpA-like"/>
</dbReference>
<protein>
    <submittedName>
        <fullName evidence="4">Phosphate transport system substrate-binding protein</fullName>
    </submittedName>
</protein>
<name>A0A840CE54_9RHOB</name>
<reference evidence="4" key="1">
    <citation type="submission" date="2020-08" db="EMBL/GenBank/DDBJ databases">
        <title>Genomic Encyclopedia of Type Strains, Phase IV (KMG-IV): sequencing the most valuable type-strain genomes for metagenomic binning, comparative biology and taxonomic classification.</title>
        <authorList>
            <person name="Goeker M."/>
        </authorList>
    </citation>
    <scope>NUCLEOTIDE SEQUENCE [LARGE SCALE GENOMIC DNA]</scope>
    <source>
        <strain evidence="4">DSM 105040</strain>
    </source>
</reference>
<dbReference type="SUPFAM" id="SSF103088">
    <property type="entry name" value="OmpA-like"/>
    <property type="match status" value="1"/>
</dbReference>
<evidence type="ECO:0000256" key="2">
    <source>
        <dbReference type="PROSITE-ProRule" id="PRU00473"/>
    </source>
</evidence>
<dbReference type="PANTHER" id="PTHR30570">
    <property type="entry name" value="PERIPLASMIC PHOSPHATE BINDING COMPONENT OF PHOSPHATE ABC TRANSPORTER"/>
    <property type="match status" value="1"/>
</dbReference>
<dbReference type="SUPFAM" id="SSF53850">
    <property type="entry name" value="Periplasmic binding protein-like II"/>
    <property type="match status" value="1"/>
</dbReference>
<evidence type="ECO:0000313" key="4">
    <source>
        <dbReference type="EMBL" id="MBB4021569.1"/>
    </source>
</evidence>
<keyword evidence="1" id="KW-0732">Signal</keyword>
<dbReference type="AlphaFoldDB" id="A0A840CE54"/>
<dbReference type="Gene3D" id="3.30.1330.60">
    <property type="entry name" value="OmpA-like domain"/>
    <property type="match status" value="1"/>
</dbReference>
<evidence type="ECO:0000313" key="5">
    <source>
        <dbReference type="Proteomes" id="UP000585681"/>
    </source>
</evidence>
<dbReference type="CDD" id="cd07185">
    <property type="entry name" value="OmpA_C-like"/>
    <property type="match status" value="1"/>
</dbReference>
<evidence type="ECO:0000259" key="3">
    <source>
        <dbReference type="PROSITE" id="PS51123"/>
    </source>
</evidence>
<sequence>MAAIAQDVTLTSRDGSVALSGTLLSFDGEFYRLSTVYGPLVLDGQAVLCSGVGCPDLDAYIAEFTFAGEPALGEVLMPALIEGFAARRGLSLGRAAQDDRHFTFTLSDPATERVVAHIGFRISSTSEGFADMLTGDADIAMAMREVRPDEVVRGIEAGLGDLSEPARSRIVALDALVPIIAPDNPLASVSVEALAAMLSGVVREWDLQDAPIAVHARPADTGIQQAVEDHFLAPLSLVMDEGVIRHASSAALADAVARDPLAIGVSRFSDIGNAVPVNLLGTCGIQLSASRRNLKTEDYPFTAPMFLYTPERRLPRLAREFLGFLASTTAQRIVRRAGFVDLMREEIALDEQGVRFADAIANAGADVPLEEVQRMVALLRGAFRLTPTFRFRGGSTKLDAQSAGNVADLARALESGVFDDRELLFVGFSDSDGNWQVNRRISSLRAEAVRNAVLAAAVTADQSRVALAIEAFGEAMPMACDDTEWGRSVNRRVEVWLR</sequence>
<accession>A0A840CE54</accession>
<feature type="domain" description="OmpA-like" evidence="3">
    <location>
        <begin position="376"/>
        <end position="498"/>
    </location>
</feature>
<dbReference type="Pfam" id="PF12849">
    <property type="entry name" value="PBP_like_2"/>
    <property type="match status" value="1"/>
</dbReference>
<dbReference type="GO" id="GO:0016020">
    <property type="term" value="C:membrane"/>
    <property type="evidence" value="ECO:0007669"/>
    <property type="project" value="UniProtKB-UniRule"/>
</dbReference>